<reference evidence="1 2" key="1">
    <citation type="submission" date="2023-04" db="EMBL/GenBank/DDBJ databases">
        <title>A long-awaited taxogenomic arrangement of the family Halomonadaceae.</title>
        <authorList>
            <person name="De La Haba R."/>
            <person name="Chuvochina M."/>
            <person name="Wittouck S."/>
            <person name="Arahal D.R."/>
            <person name="Sanchez-Porro C."/>
            <person name="Hugenholtz P."/>
            <person name="Ventosa A."/>
        </authorList>
    </citation>
    <scope>NUCLEOTIDE SEQUENCE [LARGE SCALE GENOMIC DNA]</scope>
    <source>
        <strain evidence="1 2">DSM 21020</strain>
    </source>
</reference>
<proteinExistence type="predicted"/>
<name>A0ABU1H813_9GAMM</name>
<protein>
    <submittedName>
        <fullName evidence="1">Uncharacterized protein</fullName>
    </submittedName>
</protein>
<accession>A0ABU1H813</accession>
<gene>
    <name evidence="1" type="ORF">QC823_15845</name>
</gene>
<dbReference type="EMBL" id="JARWAN010000045">
    <property type="protein sequence ID" value="MDR5900436.1"/>
    <property type="molecule type" value="Genomic_DNA"/>
</dbReference>
<sequence length="93" mass="10300">MNTNITDTDRANIASAERLGNIRTMNQATAAMDAIVDALSDENMETRHRTRTGLHVALRLVSESLAERSSFLTEQQETLGFGDELSTVEMTKE</sequence>
<dbReference type="Proteomes" id="UP001254564">
    <property type="component" value="Unassembled WGS sequence"/>
</dbReference>
<comment type="caution">
    <text evidence="1">The sequence shown here is derived from an EMBL/GenBank/DDBJ whole genome shotgun (WGS) entry which is preliminary data.</text>
</comment>
<keyword evidence="2" id="KW-1185">Reference proteome</keyword>
<organism evidence="1 2">
    <name type="scientific">Vreelandella vilamensis</name>
    <dbReference type="NCBI Taxonomy" id="531309"/>
    <lineage>
        <taxon>Bacteria</taxon>
        <taxon>Pseudomonadati</taxon>
        <taxon>Pseudomonadota</taxon>
        <taxon>Gammaproteobacteria</taxon>
        <taxon>Oceanospirillales</taxon>
        <taxon>Halomonadaceae</taxon>
        <taxon>Vreelandella</taxon>
    </lineage>
</organism>
<dbReference type="RefSeq" id="WP_309657311.1">
    <property type="nucleotide sequence ID" value="NZ_JARWAN010000045.1"/>
</dbReference>
<evidence type="ECO:0000313" key="1">
    <source>
        <dbReference type="EMBL" id="MDR5900436.1"/>
    </source>
</evidence>
<evidence type="ECO:0000313" key="2">
    <source>
        <dbReference type="Proteomes" id="UP001254564"/>
    </source>
</evidence>